<dbReference type="Gene3D" id="1.10.101.10">
    <property type="entry name" value="PGBD-like superfamily/PGBD"/>
    <property type="match status" value="2"/>
</dbReference>
<accession>A0A8J7F5Y2</accession>
<reference evidence="2" key="1">
    <citation type="submission" date="2020-10" db="EMBL/GenBank/DDBJ databases">
        <authorList>
            <person name="Castelo-Branco R."/>
            <person name="Eusebio N."/>
            <person name="Adriana R."/>
            <person name="Vieira A."/>
            <person name="Brugerolle De Fraissinette N."/>
            <person name="Rezende De Castro R."/>
            <person name="Schneider M.P."/>
            <person name="Vasconcelos V."/>
            <person name="Leao P.N."/>
        </authorList>
    </citation>
    <scope>NUCLEOTIDE SEQUENCE</scope>
    <source>
        <strain evidence="2">LEGE 06105</strain>
    </source>
</reference>
<keyword evidence="3" id="KW-1185">Reference proteome</keyword>
<evidence type="ECO:0000313" key="3">
    <source>
        <dbReference type="Proteomes" id="UP000620559"/>
    </source>
</evidence>
<dbReference type="RefSeq" id="WP_193924258.1">
    <property type="nucleotide sequence ID" value="NZ_JADEWL010000128.1"/>
</dbReference>
<dbReference type="Proteomes" id="UP000620559">
    <property type="component" value="Unassembled WGS sequence"/>
</dbReference>
<feature type="domain" description="Peptidoglycan binding-like" evidence="1">
    <location>
        <begin position="104"/>
        <end position="153"/>
    </location>
</feature>
<organism evidence="2 3">
    <name type="scientific">Plectonema cf. radiosum LEGE 06105</name>
    <dbReference type="NCBI Taxonomy" id="945769"/>
    <lineage>
        <taxon>Bacteria</taxon>
        <taxon>Bacillati</taxon>
        <taxon>Cyanobacteriota</taxon>
        <taxon>Cyanophyceae</taxon>
        <taxon>Oscillatoriophycideae</taxon>
        <taxon>Oscillatoriales</taxon>
        <taxon>Microcoleaceae</taxon>
        <taxon>Plectonema</taxon>
    </lineage>
</organism>
<dbReference type="EMBL" id="JADEWL010000128">
    <property type="protein sequence ID" value="MBE9215955.1"/>
    <property type="molecule type" value="Genomic_DNA"/>
</dbReference>
<evidence type="ECO:0000259" key="1">
    <source>
        <dbReference type="Pfam" id="PF01471"/>
    </source>
</evidence>
<evidence type="ECO:0000313" key="2">
    <source>
        <dbReference type="EMBL" id="MBE9215955.1"/>
    </source>
</evidence>
<sequence length="175" mass="19152">MTVTTSNQLNKPVLKIGSTGETVKELQQLLLDYGMYVYLNSHGACEYPGTEVIDGIFGPKTENAVKLFQGKMFLVQDGIVGNKTWRSLFKGAPVDMPVLKKGSTGALVKQMQERIALAGYYGGAIDGIFGSQTETVIRNLQQNTGLPIDGIVGVRRSRAADRTWFEISKINTIFC</sequence>
<comment type="caution">
    <text evidence="2">The sequence shown here is derived from an EMBL/GenBank/DDBJ whole genome shotgun (WGS) entry which is preliminary data.</text>
</comment>
<dbReference type="SUPFAM" id="SSF47090">
    <property type="entry name" value="PGBD-like"/>
    <property type="match status" value="2"/>
</dbReference>
<dbReference type="InterPro" id="IPR036365">
    <property type="entry name" value="PGBD-like_sf"/>
</dbReference>
<dbReference type="AlphaFoldDB" id="A0A8J7F5Y2"/>
<dbReference type="InterPro" id="IPR002477">
    <property type="entry name" value="Peptidoglycan-bd-like"/>
</dbReference>
<dbReference type="InterPro" id="IPR036366">
    <property type="entry name" value="PGBDSf"/>
</dbReference>
<proteinExistence type="predicted"/>
<protein>
    <submittedName>
        <fullName evidence="2">Peptidoglycan-binding protein</fullName>
    </submittedName>
</protein>
<name>A0A8J7F5Y2_9CYAN</name>
<feature type="domain" description="Peptidoglycan binding-like" evidence="1">
    <location>
        <begin position="19"/>
        <end position="88"/>
    </location>
</feature>
<gene>
    <name evidence="2" type="ORF">IQ247_25395</name>
</gene>
<dbReference type="Pfam" id="PF01471">
    <property type="entry name" value="PG_binding_1"/>
    <property type="match status" value="2"/>
</dbReference>